<comment type="caution">
    <text evidence="4">The sequence shown here is derived from an EMBL/GenBank/DDBJ whole genome shotgun (WGS) entry which is preliminary data.</text>
</comment>
<gene>
    <name evidence="4" type="ORF">LCGC14_3040090</name>
</gene>
<dbReference type="Pfam" id="PF18766">
    <property type="entry name" value="SWI2_SNF2"/>
    <property type="match status" value="1"/>
</dbReference>
<dbReference type="GO" id="GO:0009307">
    <property type="term" value="P:DNA restriction-modification system"/>
    <property type="evidence" value="ECO:0007669"/>
    <property type="project" value="UniProtKB-KW"/>
</dbReference>
<feature type="non-terminal residue" evidence="4">
    <location>
        <position position="179"/>
    </location>
</feature>
<reference evidence="4" key="1">
    <citation type="journal article" date="2015" name="Nature">
        <title>Complex archaea that bridge the gap between prokaryotes and eukaryotes.</title>
        <authorList>
            <person name="Spang A."/>
            <person name="Saw J.H."/>
            <person name="Jorgensen S.L."/>
            <person name="Zaremba-Niedzwiedzka K."/>
            <person name="Martijn J."/>
            <person name="Lind A.E."/>
            <person name="van Eijk R."/>
            <person name="Schleper C."/>
            <person name="Guy L."/>
            <person name="Ettema T.J."/>
        </authorList>
    </citation>
    <scope>NUCLEOTIDE SEQUENCE</scope>
</reference>
<evidence type="ECO:0000256" key="2">
    <source>
        <dbReference type="SAM" id="Coils"/>
    </source>
</evidence>
<dbReference type="Gene3D" id="3.40.50.300">
    <property type="entry name" value="P-loop containing nucleotide triphosphate hydrolases"/>
    <property type="match status" value="1"/>
</dbReference>
<accession>A0A0F8WPR3</accession>
<dbReference type="PANTHER" id="PTHR30195">
    <property type="entry name" value="TYPE I SITE-SPECIFIC DEOXYRIBONUCLEASE PROTEIN SUBUNIT M AND R"/>
    <property type="match status" value="1"/>
</dbReference>
<evidence type="ECO:0000256" key="1">
    <source>
        <dbReference type="ARBA" id="ARBA00022747"/>
    </source>
</evidence>
<sequence>MVGGEEKTREAFGDYISTYNFAQSVKDGATVPLYYENRVPKLKNVNPDIQKDLERVMNFYDLAPEEEEKLEQEFSTFYHLITREDRLNKVAEDIVTHFTARGYNGKAMVVSIDKKTTIRMHAKVKEQMQRHLAKLNITLSKAADEHEKEKIQQTIEQYEGIDMVVLEPEKKLYFERVNS</sequence>
<evidence type="ECO:0000313" key="4">
    <source>
        <dbReference type="EMBL" id="KKK58867.1"/>
    </source>
</evidence>
<dbReference type="InterPro" id="IPR051268">
    <property type="entry name" value="Type-I_R_enzyme_R_subunit"/>
</dbReference>
<protein>
    <recommendedName>
        <fullName evidence="3">SWI2/SNF2 ATPase domain-containing protein</fullName>
    </recommendedName>
</protein>
<keyword evidence="2" id="KW-0175">Coiled coil</keyword>
<dbReference type="InterPro" id="IPR027417">
    <property type="entry name" value="P-loop_NTPase"/>
</dbReference>
<organism evidence="4">
    <name type="scientific">marine sediment metagenome</name>
    <dbReference type="NCBI Taxonomy" id="412755"/>
    <lineage>
        <taxon>unclassified sequences</taxon>
        <taxon>metagenomes</taxon>
        <taxon>ecological metagenomes</taxon>
    </lineage>
</organism>
<dbReference type="AlphaFoldDB" id="A0A0F8WPR3"/>
<proteinExistence type="predicted"/>
<dbReference type="InterPro" id="IPR040980">
    <property type="entry name" value="SWI2_SNF2"/>
</dbReference>
<feature type="domain" description="SWI2/SNF2 ATPase" evidence="3">
    <location>
        <begin position="5"/>
        <end position="58"/>
    </location>
</feature>
<name>A0A0F8WPR3_9ZZZZ</name>
<dbReference type="PANTHER" id="PTHR30195:SF15">
    <property type="entry name" value="TYPE I RESTRICTION ENZYME HINDI ENDONUCLEASE SUBUNIT"/>
    <property type="match status" value="1"/>
</dbReference>
<evidence type="ECO:0000259" key="3">
    <source>
        <dbReference type="Pfam" id="PF18766"/>
    </source>
</evidence>
<feature type="coiled-coil region" evidence="2">
    <location>
        <begin position="125"/>
        <end position="152"/>
    </location>
</feature>
<keyword evidence="1" id="KW-0680">Restriction system</keyword>
<dbReference type="EMBL" id="LAZR01063760">
    <property type="protein sequence ID" value="KKK58867.1"/>
    <property type="molecule type" value="Genomic_DNA"/>
</dbReference>